<reference evidence="5" key="1">
    <citation type="submission" date="2018-08" db="EMBL/GenBank/DDBJ databases">
        <authorList>
            <person name="Kim S.-J."/>
            <person name="Jung G.-Y."/>
        </authorList>
    </citation>
    <scope>NUCLEOTIDE SEQUENCE [LARGE SCALE GENOMIC DNA]</scope>
    <source>
        <strain evidence="5">GY_H</strain>
    </source>
</reference>
<comment type="similarity">
    <text evidence="2">Belongs to the NAD(P)-dependent epimerase/dehydratase family.</text>
</comment>
<evidence type="ECO:0000313" key="4">
    <source>
        <dbReference type="EMBL" id="RDV03619.1"/>
    </source>
</evidence>
<dbReference type="Pfam" id="PF01370">
    <property type="entry name" value="Epimerase"/>
    <property type="match status" value="1"/>
</dbReference>
<sequence length="327" mass="35775">MSARKVLVTGGSGFIGSGLVKALVKSGAQVRVLDDNSRGRPRRLHRVEEEIEFIGGDIRDADTVAKATAGMDEVHHLAFVNGTEFFYSQPDLVLDVGVRGMINVIDACRKHSVGNLILASSSEVYQTPPTIPTDETAPLSVPDVLNPRYSYGGGKLISELMAINYGRKYFERVLIFRPHNVYGPDMGFEHVVPQFALRLKKLADAQPQGKIRFEIQGTGSETRSFCYVDDLVAGVMVMRDKGEHLGIYHVGTTEELSIADVARMVAAEAGREIEIVPGQLQAGGTPRRCPDISKLGALGYKPAVPLREGLKPTLDWYWKNADLAPKN</sequence>
<name>A0A371B7P4_9BRAD</name>
<comment type="caution">
    <text evidence="4">The sequence shown here is derived from an EMBL/GenBank/DDBJ whole genome shotgun (WGS) entry which is preliminary data.</text>
</comment>
<evidence type="ECO:0000256" key="1">
    <source>
        <dbReference type="ARBA" id="ARBA00005125"/>
    </source>
</evidence>
<feature type="domain" description="NAD-dependent epimerase/dehydratase" evidence="3">
    <location>
        <begin position="6"/>
        <end position="251"/>
    </location>
</feature>
<dbReference type="RefSeq" id="WP_115515643.1">
    <property type="nucleotide sequence ID" value="NZ_QRGO01000001.1"/>
</dbReference>
<evidence type="ECO:0000313" key="5">
    <source>
        <dbReference type="Proteomes" id="UP000263993"/>
    </source>
</evidence>
<proteinExistence type="inferred from homology"/>
<dbReference type="Gene3D" id="3.90.25.10">
    <property type="entry name" value="UDP-galactose 4-epimerase, domain 1"/>
    <property type="match status" value="1"/>
</dbReference>
<dbReference type="SUPFAM" id="SSF51735">
    <property type="entry name" value="NAD(P)-binding Rossmann-fold domains"/>
    <property type="match status" value="1"/>
</dbReference>
<dbReference type="PANTHER" id="PTHR43000">
    <property type="entry name" value="DTDP-D-GLUCOSE 4,6-DEHYDRATASE-RELATED"/>
    <property type="match status" value="1"/>
</dbReference>
<dbReference type="AlphaFoldDB" id="A0A371B7P4"/>
<keyword evidence="5" id="KW-1185">Reference proteome</keyword>
<dbReference type="InterPro" id="IPR036291">
    <property type="entry name" value="NAD(P)-bd_dom_sf"/>
</dbReference>
<dbReference type="EMBL" id="QRGO01000001">
    <property type="protein sequence ID" value="RDV03619.1"/>
    <property type="molecule type" value="Genomic_DNA"/>
</dbReference>
<gene>
    <name evidence="4" type="ORF">DXH78_02875</name>
</gene>
<comment type="pathway">
    <text evidence="1">Bacterial outer membrane biogenesis; LPS O-antigen biosynthesis.</text>
</comment>
<protein>
    <submittedName>
        <fullName evidence="4">SDR family NAD(P)-dependent oxidoreductase</fullName>
    </submittedName>
</protein>
<organism evidence="4 5">
    <name type="scientific">Undibacter mobilis</name>
    <dbReference type="NCBI Taxonomy" id="2292256"/>
    <lineage>
        <taxon>Bacteria</taxon>
        <taxon>Pseudomonadati</taxon>
        <taxon>Pseudomonadota</taxon>
        <taxon>Alphaproteobacteria</taxon>
        <taxon>Hyphomicrobiales</taxon>
        <taxon>Nitrobacteraceae</taxon>
        <taxon>Undibacter</taxon>
    </lineage>
</organism>
<dbReference type="OrthoDB" id="9801785at2"/>
<evidence type="ECO:0000259" key="3">
    <source>
        <dbReference type="Pfam" id="PF01370"/>
    </source>
</evidence>
<dbReference type="Proteomes" id="UP000263993">
    <property type="component" value="Unassembled WGS sequence"/>
</dbReference>
<evidence type="ECO:0000256" key="2">
    <source>
        <dbReference type="ARBA" id="ARBA00007637"/>
    </source>
</evidence>
<dbReference type="Gene3D" id="3.40.50.720">
    <property type="entry name" value="NAD(P)-binding Rossmann-like Domain"/>
    <property type="match status" value="1"/>
</dbReference>
<accession>A0A371B7P4</accession>
<dbReference type="InterPro" id="IPR001509">
    <property type="entry name" value="Epimerase_deHydtase"/>
</dbReference>